<sequence length="69" mass="7470">MISISPLVLVSYLHLLAKGEGISPVWPVGTNSPESRLSAAAVRHVFKIENYETMVVGLAASYADAWIQN</sequence>
<evidence type="ECO:0000313" key="2">
    <source>
        <dbReference type="EMBL" id="TKA31832.1"/>
    </source>
</evidence>
<feature type="chain" id="PRO_5020966300" evidence="1">
    <location>
        <begin position="22"/>
        <end position="69"/>
    </location>
</feature>
<feature type="signal peptide" evidence="1">
    <location>
        <begin position="1"/>
        <end position="21"/>
    </location>
</feature>
<dbReference type="AlphaFoldDB" id="A0A4U0UAU0"/>
<keyword evidence="1" id="KW-0732">Signal</keyword>
<name>A0A4U0UAU0_9PEZI</name>
<protein>
    <submittedName>
        <fullName evidence="2">Uncharacterized protein</fullName>
    </submittedName>
</protein>
<dbReference type="EMBL" id="NAJP01000094">
    <property type="protein sequence ID" value="TKA31832.1"/>
    <property type="molecule type" value="Genomic_DNA"/>
</dbReference>
<accession>A0A4U0UAU0</accession>
<evidence type="ECO:0000313" key="3">
    <source>
        <dbReference type="Proteomes" id="UP000310066"/>
    </source>
</evidence>
<comment type="caution">
    <text evidence="2">The sequence shown here is derived from an EMBL/GenBank/DDBJ whole genome shotgun (WGS) entry which is preliminary data.</text>
</comment>
<reference evidence="2 3" key="1">
    <citation type="submission" date="2017-03" db="EMBL/GenBank/DDBJ databases">
        <title>Genomes of endolithic fungi from Antarctica.</title>
        <authorList>
            <person name="Coleine C."/>
            <person name="Masonjones S."/>
            <person name="Stajich J.E."/>
        </authorList>
    </citation>
    <scope>NUCLEOTIDE SEQUENCE [LARGE SCALE GENOMIC DNA]</scope>
    <source>
        <strain evidence="2 3">CCFEE 5311</strain>
    </source>
</reference>
<proteinExistence type="predicted"/>
<dbReference type="Proteomes" id="UP000310066">
    <property type="component" value="Unassembled WGS sequence"/>
</dbReference>
<evidence type="ECO:0000256" key="1">
    <source>
        <dbReference type="SAM" id="SignalP"/>
    </source>
</evidence>
<gene>
    <name evidence="2" type="ORF">B0A54_16572</name>
</gene>
<organism evidence="2 3">
    <name type="scientific">Friedmanniomyces endolithicus</name>
    <dbReference type="NCBI Taxonomy" id="329885"/>
    <lineage>
        <taxon>Eukaryota</taxon>
        <taxon>Fungi</taxon>
        <taxon>Dikarya</taxon>
        <taxon>Ascomycota</taxon>
        <taxon>Pezizomycotina</taxon>
        <taxon>Dothideomycetes</taxon>
        <taxon>Dothideomycetidae</taxon>
        <taxon>Mycosphaerellales</taxon>
        <taxon>Teratosphaeriaceae</taxon>
        <taxon>Friedmanniomyces</taxon>
    </lineage>
</organism>